<dbReference type="Gene3D" id="3.40.190.290">
    <property type="match status" value="1"/>
</dbReference>
<dbReference type="NCBIfam" id="NF002964">
    <property type="entry name" value="PRK03635.1"/>
    <property type="match status" value="1"/>
</dbReference>
<feature type="signal peptide" evidence="5">
    <location>
        <begin position="1"/>
        <end position="23"/>
    </location>
</feature>
<dbReference type="InterPro" id="IPR000847">
    <property type="entry name" value="LysR_HTH_N"/>
</dbReference>
<comment type="similarity">
    <text evidence="1">Belongs to the LysR transcriptional regulatory family.</text>
</comment>
<dbReference type="NCBIfam" id="TIGR03298">
    <property type="entry name" value="argP"/>
    <property type="match status" value="1"/>
</dbReference>
<dbReference type="InterPro" id="IPR050176">
    <property type="entry name" value="LTTR"/>
</dbReference>
<protein>
    <submittedName>
        <fullName evidence="7">LysR family transcriptional regulator, chromosome initiation inhibitor</fullName>
    </submittedName>
</protein>
<dbReference type="Pfam" id="PF00126">
    <property type="entry name" value="HTH_1"/>
    <property type="match status" value="1"/>
</dbReference>
<dbReference type="NCBIfam" id="NF009888">
    <property type="entry name" value="PRK13348.1"/>
    <property type="match status" value="1"/>
</dbReference>
<dbReference type="Pfam" id="PF03466">
    <property type="entry name" value="LysR_substrate"/>
    <property type="match status" value="1"/>
</dbReference>
<sequence>MDKIFFIAGAAMTLLNPQLSAFAAVLGEGSFEGAARRLSVTPSAISQRIKALEDRLGQVLILRQAPCRATAAGEQLLRSVQQMQLLEAETLQAFAVERAAEQAPTTLAIAVNADSLATWFLGALAMLHGRHGLLFDVRVEDQDHSLDLLRDGSVLGAITADAHPVQGCTVRPLGAMRYLPIASPAFVARHFAHGLDAAALGRAPMVVFNRKDALQRRFVRKITRARLDPPTHYLPSSTGFVDAAGLDLGWCMAPESMLHKPLREGIVQAIAPGRWLDVPLYWQHWSVRSTTLERLTGALLAGAAKALRQRD</sequence>
<evidence type="ECO:0000256" key="2">
    <source>
        <dbReference type="ARBA" id="ARBA00023015"/>
    </source>
</evidence>
<keyword evidence="3" id="KW-0238">DNA-binding</keyword>
<dbReference type="GO" id="GO:0003677">
    <property type="term" value="F:DNA binding"/>
    <property type="evidence" value="ECO:0007669"/>
    <property type="project" value="UniProtKB-KW"/>
</dbReference>
<feature type="chain" id="PRO_5011583513" evidence="5">
    <location>
        <begin position="24"/>
        <end position="311"/>
    </location>
</feature>
<gene>
    <name evidence="7" type="ORF">SAMN02799615_02206</name>
</gene>
<dbReference type="InterPro" id="IPR005119">
    <property type="entry name" value="LysR_subst-bd"/>
</dbReference>
<dbReference type="SUPFAM" id="SSF53850">
    <property type="entry name" value="Periplasmic binding protein-like II"/>
    <property type="match status" value="1"/>
</dbReference>
<feature type="domain" description="HTH lysR-type" evidence="6">
    <location>
        <begin position="14"/>
        <end position="70"/>
    </location>
</feature>
<dbReference type="Gene3D" id="1.10.10.10">
    <property type="entry name" value="Winged helix-like DNA-binding domain superfamily/Winged helix DNA-binding domain"/>
    <property type="match status" value="1"/>
</dbReference>
<dbReference type="SUPFAM" id="SSF46785">
    <property type="entry name" value="Winged helix' DNA-binding domain"/>
    <property type="match status" value="1"/>
</dbReference>
<evidence type="ECO:0000256" key="4">
    <source>
        <dbReference type="ARBA" id="ARBA00023163"/>
    </source>
</evidence>
<dbReference type="PANTHER" id="PTHR30579">
    <property type="entry name" value="TRANSCRIPTIONAL REGULATOR"/>
    <property type="match status" value="1"/>
</dbReference>
<evidence type="ECO:0000313" key="8">
    <source>
        <dbReference type="Proteomes" id="UP000199477"/>
    </source>
</evidence>
<keyword evidence="8" id="KW-1185">Reference proteome</keyword>
<evidence type="ECO:0000259" key="6">
    <source>
        <dbReference type="PROSITE" id="PS50931"/>
    </source>
</evidence>
<proteinExistence type="inferred from homology"/>
<dbReference type="InterPro" id="IPR017685">
    <property type="entry name" value="ArgP"/>
</dbReference>
<evidence type="ECO:0000313" key="7">
    <source>
        <dbReference type="EMBL" id="SFF01946.1"/>
    </source>
</evidence>
<dbReference type="Proteomes" id="UP000199477">
    <property type="component" value="Unassembled WGS sequence"/>
</dbReference>
<keyword evidence="2" id="KW-0805">Transcription regulation</keyword>
<dbReference type="EMBL" id="FONH01000006">
    <property type="protein sequence ID" value="SFF01946.1"/>
    <property type="molecule type" value="Genomic_DNA"/>
</dbReference>
<keyword evidence="5" id="KW-0732">Signal</keyword>
<accession>A0A1I2FBM9</accession>
<dbReference type="GO" id="GO:0003700">
    <property type="term" value="F:DNA-binding transcription factor activity"/>
    <property type="evidence" value="ECO:0007669"/>
    <property type="project" value="InterPro"/>
</dbReference>
<organism evidence="7 8">
    <name type="scientific">Dyella marensis</name>
    <dbReference type="NCBI Taxonomy" id="500610"/>
    <lineage>
        <taxon>Bacteria</taxon>
        <taxon>Pseudomonadati</taxon>
        <taxon>Pseudomonadota</taxon>
        <taxon>Gammaproteobacteria</taxon>
        <taxon>Lysobacterales</taxon>
        <taxon>Rhodanobacteraceae</taxon>
        <taxon>Dyella</taxon>
    </lineage>
</organism>
<dbReference type="STRING" id="500610.SAMN02799615_02206"/>
<evidence type="ECO:0000256" key="5">
    <source>
        <dbReference type="SAM" id="SignalP"/>
    </source>
</evidence>
<dbReference type="PANTHER" id="PTHR30579:SF2">
    <property type="entry name" value="HTH-TYPE TRANSCRIPTIONAL REGULATOR ARGP"/>
    <property type="match status" value="1"/>
</dbReference>
<dbReference type="InterPro" id="IPR036388">
    <property type="entry name" value="WH-like_DNA-bd_sf"/>
</dbReference>
<name>A0A1I2FBM9_9GAMM</name>
<dbReference type="PROSITE" id="PS50931">
    <property type="entry name" value="HTH_LYSR"/>
    <property type="match status" value="1"/>
</dbReference>
<dbReference type="AlphaFoldDB" id="A0A1I2FBM9"/>
<dbReference type="InterPro" id="IPR036390">
    <property type="entry name" value="WH_DNA-bd_sf"/>
</dbReference>
<reference evidence="8" key="1">
    <citation type="submission" date="2016-10" db="EMBL/GenBank/DDBJ databases">
        <authorList>
            <person name="Varghese N."/>
            <person name="Submissions S."/>
        </authorList>
    </citation>
    <scope>NUCLEOTIDE SEQUENCE [LARGE SCALE GENOMIC DNA]</scope>
    <source>
        <strain evidence="8">UNC178MFTsu3.1</strain>
    </source>
</reference>
<evidence type="ECO:0000256" key="3">
    <source>
        <dbReference type="ARBA" id="ARBA00023125"/>
    </source>
</evidence>
<evidence type="ECO:0000256" key="1">
    <source>
        <dbReference type="ARBA" id="ARBA00009437"/>
    </source>
</evidence>
<keyword evidence="4" id="KW-0804">Transcription</keyword>